<evidence type="ECO:0000313" key="2">
    <source>
        <dbReference type="Proteomes" id="UP001328107"/>
    </source>
</evidence>
<gene>
    <name evidence="1" type="ORF">PMAYCL1PPCAC_13308</name>
</gene>
<dbReference type="EMBL" id="BTRK01000003">
    <property type="protein sequence ID" value="GMR43113.1"/>
    <property type="molecule type" value="Genomic_DNA"/>
</dbReference>
<organism evidence="1 2">
    <name type="scientific">Pristionchus mayeri</name>
    <dbReference type="NCBI Taxonomy" id="1317129"/>
    <lineage>
        <taxon>Eukaryota</taxon>
        <taxon>Metazoa</taxon>
        <taxon>Ecdysozoa</taxon>
        <taxon>Nematoda</taxon>
        <taxon>Chromadorea</taxon>
        <taxon>Rhabditida</taxon>
        <taxon>Rhabditina</taxon>
        <taxon>Diplogasteromorpha</taxon>
        <taxon>Diplogasteroidea</taxon>
        <taxon>Neodiplogasteridae</taxon>
        <taxon>Pristionchus</taxon>
    </lineage>
</organism>
<accession>A0AAN5C9N8</accession>
<dbReference type="Proteomes" id="UP001328107">
    <property type="component" value="Unassembled WGS sequence"/>
</dbReference>
<keyword evidence="2" id="KW-1185">Reference proteome</keyword>
<evidence type="ECO:0000313" key="1">
    <source>
        <dbReference type="EMBL" id="GMR43113.1"/>
    </source>
</evidence>
<name>A0AAN5C9N8_9BILA</name>
<protein>
    <submittedName>
        <fullName evidence="1">Uncharacterized protein</fullName>
    </submittedName>
</protein>
<feature type="non-terminal residue" evidence="1">
    <location>
        <position position="1"/>
    </location>
</feature>
<sequence>GIPAKFHPHIPEEGPEPCKKWVYDPCQKHALSAREREWKFMEWTEKYLHARMKLTISVADACKYLNLAL</sequence>
<comment type="caution">
    <text evidence="1">The sequence shown here is derived from an EMBL/GenBank/DDBJ whole genome shotgun (WGS) entry which is preliminary data.</text>
</comment>
<proteinExistence type="predicted"/>
<dbReference type="AlphaFoldDB" id="A0AAN5C9N8"/>
<reference evidence="2" key="1">
    <citation type="submission" date="2022-10" db="EMBL/GenBank/DDBJ databases">
        <title>Genome assembly of Pristionchus species.</title>
        <authorList>
            <person name="Yoshida K."/>
            <person name="Sommer R.J."/>
        </authorList>
    </citation>
    <scope>NUCLEOTIDE SEQUENCE [LARGE SCALE GENOMIC DNA]</scope>
    <source>
        <strain evidence="2">RS5460</strain>
    </source>
</reference>